<keyword evidence="1" id="KW-0472">Membrane</keyword>
<dbReference type="InterPro" id="IPR025187">
    <property type="entry name" value="DUF4112"/>
</dbReference>
<keyword evidence="3" id="KW-1185">Reference proteome</keyword>
<evidence type="ECO:0000256" key="1">
    <source>
        <dbReference type="SAM" id="Phobius"/>
    </source>
</evidence>
<name>A0A5S5D724_9SPHI</name>
<comment type="caution">
    <text evidence="2">The sequence shown here is derived from an EMBL/GenBank/DDBJ whole genome shotgun (WGS) entry which is preliminary data.</text>
</comment>
<proteinExistence type="predicted"/>
<feature type="transmembrane region" description="Helical" evidence="1">
    <location>
        <begin position="128"/>
        <end position="150"/>
    </location>
</feature>
<feature type="transmembrane region" description="Helical" evidence="1">
    <location>
        <begin position="78"/>
        <end position="98"/>
    </location>
</feature>
<dbReference type="RefSeq" id="WP_148909420.1">
    <property type="nucleotide sequence ID" value="NZ_VNHX01000018.1"/>
</dbReference>
<evidence type="ECO:0000313" key="2">
    <source>
        <dbReference type="EMBL" id="TYP91761.1"/>
    </source>
</evidence>
<dbReference type="Proteomes" id="UP000325105">
    <property type="component" value="Unassembled WGS sequence"/>
</dbReference>
<gene>
    <name evidence="2" type="ORF">BC792_1187</name>
</gene>
<feature type="transmembrane region" description="Helical" evidence="1">
    <location>
        <begin position="45"/>
        <end position="66"/>
    </location>
</feature>
<organism evidence="2 3">
    <name type="scientific">Sphingobacterium allocomposti</name>
    <dbReference type="NCBI Taxonomy" id="415956"/>
    <lineage>
        <taxon>Bacteria</taxon>
        <taxon>Pseudomonadati</taxon>
        <taxon>Bacteroidota</taxon>
        <taxon>Sphingobacteriia</taxon>
        <taxon>Sphingobacteriales</taxon>
        <taxon>Sphingobacteriaceae</taxon>
        <taxon>Sphingobacterium</taxon>
    </lineage>
</organism>
<reference evidence="2 3" key="1">
    <citation type="submission" date="2019-07" db="EMBL/GenBank/DDBJ databases">
        <title>Genomic Encyclopedia of Archaeal and Bacterial Type Strains, Phase II (KMG-II): from individual species to whole genera.</title>
        <authorList>
            <person name="Goeker M."/>
        </authorList>
    </citation>
    <scope>NUCLEOTIDE SEQUENCE [LARGE SCALE GENOMIC DNA]</scope>
    <source>
        <strain evidence="2 3">DSM 18850</strain>
    </source>
</reference>
<dbReference type="Pfam" id="PF13430">
    <property type="entry name" value="DUF4112"/>
    <property type="match status" value="1"/>
</dbReference>
<keyword evidence="1" id="KW-1133">Transmembrane helix</keyword>
<protein>
    <submittedName>
        <fullName evidence="2">Uncharacterized protein DUF4112</fullName>
    </submittedName>
</protein>
<accession>A0A5S5D724</accession>
<evidence type="ECO:0000313" key="3">
    <source>
        <dbReference type="Proteomes" id="UP000325105"/>
    </source>
</evidence>
<keyword evidence="1" id="KW-0812">Transmembrane</keyword>
<dbReference type="AlphaFoldDB" id="A0A5S5D724"/>
<dbReference type="EMBL" id="VNHX01000018">
    <property type="protein sequence ID" value="TYP91761.1"/>
    <property type="molecule type" value="Genomic_DNA"/>
</dbReference>
<dbReference type="OrthoDB" id="513552at2"/>
<dbReference type="PANTHER" id="PTHR35519">
    <property type="entry name" value="MEMBRANE PROTEINS"/>
    <property type="match status" value="1"/>
</dbReference>
<sequence>MIKHVEQRKLQIDHDFRWVERVASLLDNKFSIGRFRFGLDPVLNFFPVVGQLLTFGVSILLVLVMFRNGVSSKAATKMLLNVIYDAIVGSIPLFGNIFDFFSKANQRNVKILKEYYYEDKHQGSAKGILTAIFLVLLLFCILVCYIVWIVGKWVINLF</sequence>
<dbReference type="PANTHER" id="PTHR35519:SF2">
    <property type="entry name" value="PH DOMAIN PROTEIN"/>
    <property type="match status" value="1"/>
</dbReference>